<keyword evidence="1" id="KW-0732">Signal</keyword>
<keyword evidence="3" id="KW-1185">Reference proteome</keyword>
<dbReference type="OrthoDB" id="8420641at2"/>
<gene>
    <name evidence="2" type="ORF">BXY53_0186</name>
</gene>
<evidence type="ECO:0000256" key="1">
    <source>
        <dbReference type="SAM" id="SignalP"/>
    </source>
</evidence>
<accession>A0A397Q2G9</accession>
<dbReference type="AlphaFoldDB" id="A0A397Q2G9"/>
<dbReference type="EMBL" id="QXDF01000001">
    <property type="protein sequence ID" value="RIA55133.1"/>
    <property type="molecule type" value="Genomic_DNA"/>
</dbReference>
<reference evidence="2 3" key="1">
    <citation type="submission" date="2018-08" db="EMBL/GenBank/DDBJ databases">
        <title>Genomic Encyclopedia of Archaeal and Bacterial Type Strains, Phase II (KMG-II): from individual species to whole genera.</title>
        <authorList>
            <person name="Goeker M."/>
        </authorList>
    </citation>
    <scope>NUCLEOTIDE SEQUENCE [LARGE SCALE GENOMIC DNA]</scope>
    <source>
        <strain evidence="2 3">DSM 5002</strain>
    </source>
</reference>
<sequence length="106" mass="11669">MLRHGLAGLMAGACLIGASAAGFAHDSWISRGEYRNPVTGEWCCGDYDCFAIPADKVAVGETGYEIRHIGETVPYERVLPSEDGKYWRCHRPDGTRRCFFAPRTGS</sequence>
<feature type="chain" id="PRO_5017318942" evidence="1">
    <location>
        <begin position="25"/>
        <end position="106"/>
    </location>
</feature>
<name>A0A397Q2G9_9HYPH</name>
<evidence type="ECO:0000313" key="3">
    <source>
        <dbReference type="Proteomes" id="UP000266273"/>
    </source>
</evidence>
<organism evidence="2 3">
    <name type="scientific">Dichotomicrobium thermohalophilum</name>
    <dbReference type="NCBI Taxonomy" id="933063"/>
    <lineage>
        <taxon>Bacteria</taxon>
        <taxon>Pseudomonadati</taxon>
        <taxon>Pseudomonadota</taxon>
        <taxon>Alphaproteobacteria</taxon>
        <taxon>Hyphomicrobiales</taxon>
        <taxon>Hyphomicrobiaceae</taxon>
        <taxon>Dichotomicrobium</taxon>
    </lineage>
</organism>
<dbReference type="RefSeq" id="WP_147361460.1">
    <property type="nucleotide sequence ID" value="NZ_QXDF01000001.1"/>
</dbReference>
<proteinExistence type="predicted"/>
<dbReference type="Proteomes" id="UP000266273">
    <property type="component" value="Unassembled WGS sequence"/>
</dbReference>
<comment type="caution">
    <text evidence="2">The sequence shown here is derived from an EMBL/GenBank/DDBJ whole genome shotgun (WGS) entry which is preliminary data.</text>
</comment>
<evidence type="ECO:0000313" key="2">
    <source>
        <dbReference type="EMBL" id="RIA55133.1"/>
    </source>
</evidence>
<protein>
    <submittedName>
        <fullName evidence="2">Uncharacterized protein</fullName>
    </submittedName>
</protein>
<feature type="signal peptide" evidence="1">
    <location>
        <begin position="1"/>
        <end position="24"/>
    </location>
</feature>